<keyword evidence="8" id="KW-1185">Reference proteome</keyword>
<organism evidence="7 8">
    <name type="scientific">Urbifossiella limnaea</name>
    <dbReference type="NCBI Taxonomy" id="2528023"/>
    <lineage>
        <taxon>Bacteria</taxon>
        <taxon>Pseudomonadati</taxon>
        <taxon>Planctomycetota</taxon>
        <taxon>Planctomycetia</taxon>
        <taxon>Gemmatales</taxon>
        <taxon>Gemmataceae</taxon>
        <taxon>Urbifossiella</taxon>
    </lineage>
</organism>
<feature type="domain" description="RNA polymerase sigma-70 region 2" evidence="6">
    <location>
        <begin position="34"/>
        <end position="103"/>
    </location>
</feature>
<keyword evidence="2" id="KW-0805">Transcription regulation</keyword>
<dbReference type="InterPro" id="IPR053721">
    <property type="entry name" value="Fimbrial_Adhesin_Reg"/>
</dbReference>
<proteinExistence type="inferred from homology"/>
<dbReference type="Pfam" id="PF04542">
    <property type="entry name" value="Sigma70_r2"/>
    <property type="match status" value="1"/>
</dbReference>
<dbReference type="InterPro" id="IPR013324">
    <property type="entry name" value="RNA_pol_sigma_r3/r4-like"/>
</dbReference>
<dbReference type="GO" id="GO:0006352">
    <property type="term" value="P:DNA-templated transcription initiation"/>
    <property type="evidence" value="ECO:0007669"/>
    <property type="project" value="InterPro"/>
</dbReference>
<dbReference type="PANTHER" id="PTHR43133">
    <property type="entry name" value="RNA POLYMERASE ECF-TYPE SIGMA FACTO"/>
    <property type="match status" value="1"/>
</dbReference>
<protein>
    <submittedName>
        <fullName evidence="7">RNA polymerase sigma factor</fullName>
    </submittedName>
</protein>
<dbReference type="Gene3D" id="1.10.1740.10">
    <property type="match status" value="1"/>
</dbReference>
<name>A0A517XZB1_9BACT</name>
<comment type="similarity">
    <text evidence="1">Belongs to the sigma-70 factor family. ECF subfamily.</text>
</comment>
<evidence type="ECO:0000256" key="3">
    <source>
        <dbReference type="ARBA" id="ARBA00023082"/>
    </source>
</evidence>
<dbReference type="AlphaFoldDB" id="A0A517XZB1"/>
<dbReference type="Proteomes" id="UP000319576">
    <property type="component" value="Chromosome"/>
</dbReference>
<dbReference type="RefSeq" id="WP_202920363.1">
    <property type="nucleotide sequence ID" value="NZ_CP036273.1"/>
</dbReference>
<sequence>MEPTSPQTPPSSGGTSPTLLARLRTADAGAWERLVHLYSPLVFGWCRRTGLSAEDAADVMQDVWAAVAVAVPRFDATGPGATFRGWLYTVTRSKLADHHRRQAVRPLAEGGSTARDRWADLPEAEPDDSLADPATGTAGVMRRALELLRGDVEPATFRAFWATAVEGRPAAEVAAELGVTAAVVYQAKSRLLRRLRLEYEGLLTADTP</sequence>
<dbReference type="NCBIfam" id="TIGR02937">
    <property type="entry name" value="sigma70-ECF"/>
    <property type="match status" value="1"/>
</dbReference>
<evidence type="ECO:0000313" key="7">
    <source>
        <dbReference type="EMBL" id="QDU22849.1"/>
    </source>
</evidence>
<reference evidence="7 8" key="1">
    <citation type="submission" date="2019-02" db="EMBL/GenBank/DDBJ databases">
        <title>Deep-cultivation of Planctomycetes and their phenomic and genomic characterization uncovers novel biology.</title>
        <authorList>
            <person name="Wiegand S."/>
            <person name="Jogler M."/>
            <person name="Boedeker C."/>
            <person name="Pinto D."/>
            <person name="Vollmers J."/>
            <person name="Rivas-Marin E."/>
            <person name="Kohn T."/>
            <person name="Peeters S.H."/>
            <person name="Heuer A."/>
            <person name="Rast P."/>
            <person name="Oberbeckmann S."/>
            <person name="Bunk B."/>
            <person name="Jeske O."/>
            <person name="Meyerdierks A."/>
            <person name="Storesund J.E."/>
            <person name="Kallscheuer N."/>
            <person name="Luecker S."/>
            <person name="Lage O.M."/>
            <person name="Pohl T."/>
            <person name="Merkel B.J."/>
            <person name="Hornburger P."/>
            <person name="Mueller R.-W."/>
            <person name="Bruemmer F."/>
            <person name="Labrenz M."/>
            <person name="Spormann A.M."/>
            <person name="Op den Camp H."/>
            <person name="Overmann J."/>
            <person name="Amann R."/>
            <person name="Jetten M.S.M."/>
            <person name="Mascher T."/>
            <person name="Medema M.H."/>
            <person name="Devos D.P."/>
            <person name="Kaster A.-K."/>
            <person name="Ovreas L."/>
            <person name="Rohde M."/>
            <person name="Galperin M.Y."/>
            <person name="Jogler C."/>
        </authorList>
    </citation>
    <scope>NUCLEOTIDE SEQUENCE [LARGE SCALE GENOMIC DNA]</scope>
    <source>
        <strain evidence="7 8">ETA_A1</strain>
    </source>
</reference>
<dbReference type="EMBL" id="CP036273">
    <property type="protein sequence ID" value="QDU22849.1"/>
    <property type="molecule type" value="Genomic_DNA"/>
</dbReference>
<dbReference type="PANTHER" id="PTHR43133:SF8">
    <property type="entry name" value="RNA POLYMERASE SIGMA FACTOR HI_1459-RELATED"/>
    <property type="match status" value="1"/>
</dbReference>
<dbReference type="GO" id="GO:0003677">
    <property type="term" value="F:DNA binding"/>
    <property type="evidence" value="ECO:0007669"/>
    <property type="project" value="UniProtKB-KW"/>
</dbReference>
<evidence type="ECO:0000256" key="2">
    <source>
        <dbReference type="ARBA" id="ARBA00023015"/>
    </source>
</evidence>
<accession>A0A517XZB1</accession>
<evidence type="ECO:0000256" key="4">
    <source>
        <dbReference type="ARBA" id="ARBA00023125"/>
    </source>
</evidence>
<dbReference type="GO" id="GO:0016987">
    <property type="term" value="F:sigma factor activity"/>
    <property type="evidence" value="ECO:0007669"/>
    <property type="project" value="UniProtKB-KW"/>
</dbReference>
<dbReference type="InterPro" id="IPR007627">
    <property type="entry name" value="RNA_pol_sigma70_r2"/>
</dbReference>
<evidence type="ECO:0000259" key="6">
    <source>
        <dbReference type="Pfam" id="PF04542"/>
    </source>
</evidence>
<dbReference type="InterPro" id="IPR013325">
    <property type="entry name" value="RNA_pol_sigma_r2"/>
</dbReference>
<evidence type="ECO:0000256" key="5">
    <source>
        <dbReference type="ARBA" id="ARBA00023163"/>
    </source>
</evidence>
<gene>
    <name evidence="7" type="ORF">ETAA1_48370</name>
</gene>
<keyword evidence="5" id="KW-0804">Transcription</keyword>
<keyword evidence="3" id="KW-0731">Sigma factor</keyword>
<dbReference type="KEGG" id="uli:ETAA1_48370"/>
<dbReference type="InterPro" id="IPR039425">
    <property type="entry name" value="RNA_pol_sigma-70-like"/>
</dbReference>
<evidence type="ECO:0000256" key="1">
    <source>
        <dbReference type="ARBA" id="ARBA00010641"/>
    </source>
</evidence>
<evidence type="ECO:0000313" key="8">
    <source>
        <dbReference type="Proteomes" id="UP000319576"/>
    </source>
</evidence>
<dbReference type="Gene3D" id="1.10.10.2690">
    <property type="match status" value="1"/>
</dbReference>
<keyword evidence="4" id="KW-0238">DNA-binding</keyword>
<dbReference type="SUPFAM" id="SSF88659">
    <property type="entry name" value="Sigma3 and sigma4 domains of RNA polymerase sigma factors"/>
    <property type="match status" value="1"/>
</dbReference>
<dbReference type="SUPFAM" id="SSF88946">
    <property type="entry name" value="Sigma2 domain of RNA polymerase sigma factors"/>
    <property type="match status" value="1"/>
</dbReference>
<dbReference type="InterPro" id="IPR014284">
    <property type="entry name" value="RNA_pol_sigma-70_dom"/>
</dbReference>